<protein>
    <submittedName>
        <fullName evidence="1">Uncharacterized protein</fullName>
    </submittedName>
</protein>
<gene>
    <name evidence="1" type="ORF">GTK09_27070</name>
</gene>
<organism evidence="1 2">
    <name type="scientific">Jiella pacifica</name>
    <dbReference type="NCBI Taxonomy" id="2696469"/>
    <lineage>
        <taxon>Bacteria</taxon>
        <taxon>Pseudomonadati</taxon>
        <taxon>Pseudomonadota</taxon>
        <taxon>Alphaproteobacteria</taxon>
        <taxon>Hyphomicrobiales</taxon>
        <taxon>Aurantimonadaceae</taxon>
        <taxon>Jiella</taxon>
    </lineage>
</organism>
<dbReference type="RefSeq" id="WP_163466481.1">
    <property type="nucleotide sequence ID" value="NZ_JAAAMG010000065.1"/>
</dbReference>
<keyword evidence="2" id="KW-1185">Reference proteome</keyword>
<sequence>MTAYLAAAIALLGASIAWGQWHTARQKLILDLFEKRLTIIEVVWDAWREFNEALNSSFSEFDEAAWHSRLQVQRRRAVLLFGDEYEKLISRFIYQTSLIRSDLSERGYDTDDASEEAARAERLERRKWFYRFPDELYSAAIPYVKMDQKLPVHLSFLTDE</sequence>
<evidence type="ECO:0000313" key="2">
    <source>
        <dbReference type="Proteomes" id="UP000469011"/>
    </source>
</evidence>
<name>A0A6N9TD81_9HYPH</name>
<dbReference type="EMBL" id="JAAAMG010000065">
    <property type="protein sequence ID" value="NDW08036.1"/>
    <property type="molecule type" value="Genomic_DNA"/>
</dbReference>
<evidence type="ECO:0000313" key="1">
    <source>
        <dbReference type="EMBL" id="NDW08036.1"/>
    </source>
</evidence>
<comment type="caution">
    <text evidence="1">The sequence shown here is derived from an EMBL/GenBank/DDBJ whole genome shotgun (WGS) entry which is preliminary data.</text>
</comment>
<accession>A0A6N9TD81</accession>
<proteinExistence type="predicted"/>
<dbReference type="Proteomes" id="UP000469011">
    <property type="component" value="Unassembled WGS sequence"/>
</dbReference>
<dbReference type="AlphaFoldDB" id="A0A6N9TD81"/>
<reference evidence="1 2" key="1">
    <citation type="submission" date="2020-01" db="EMBL/GenBank/DDBJ databases">
        <title>Jiella pacifica sp. nov.</title>
        <authorList>
            <person name="Xue Z."/>
            <person name="Zhu S."/>
            <person name="Chen J."/>
            <person name="Yang J."/>
        </authorList>
    </citation>
    <scope>NUCLEOTIDE SEQUENCE [LARGE SCALE GENOMIC DNA]</scope>
    <source>
        <strain evidence="1 2">40Bstr34</strain>
    </source>
</reference>